<protein>
    <submittedName>
        <fullName evidence="3">Uncharacterized protein</fullName>
    </submittedName>
</protein>
<dbReference type="AlphaFoldDB" id="A0A9W8MZ45"/>
<sequence length="427" mass="48237">MALRRLNYDDRAYSGLWKLRDERGPIDVKLIIEEVKLQAGAYDEKLGKRHVSYINGALNELRKHHYIRKRTDPNTKTVYVTILDSLRPILRSVDRVLQDPAHDSLSPFDKHRAICKHLRLSLRKVYQKRTTKAQYAELALDMRDENDDLKEAIREHEKKCSLGFGPVSGEMEVEDEGEDAMDVADEFVEGSSAGPQVRPRTPTRQSPPPLSNNTTVAYPTPRSPSRVSSSGNSVYQTPTRGSTPEPSRFPGAFESNDIQEEDHIAPIVSRPLPQTPIRRSESLNNPAPYPSPQSLPRRPTPPRTSPPPIPESPTRRSSPEAEAGPSVTQDDDDDDDFTMDIDDNTPVNHDSRQWGYWKAMWSNSDKKLQKEVTAHQATKTLFCKAKDQVVYYKELAESYADTAMERARTLKAKIRAGPPGLDLDLDM</sequence>
<reference evidence="3" key="1">
    <citation type="submission" date="2022-07" db="EMBL/GenBank/DDBJ databases">
        <title>Genome Sequence of Agrocybe chaxingu.</title>
        <authorList>
            <person name="Buettner E."/>
        </authorList>
    </citation>
    <scope>NUCLEOTIDE SEQUENCE</scope>
    <source>
        <strain evidence="3">MP-N11</strain>
    </source>
</reference>
<feature type="compositionally biased region" description="Acidic residues" evidence="2">
    <location>
        <begin position="329"/>
        <end position="343"/>
    </location>
</feature>
<accession>A0A9W8MZ45</accession>
<organism evidence="3 4">
    <name type="scientific">Agrocybe chaxingu</name>
    <dbReference type="NCBI Taxonomy" id="84603"/>
    <lineage>
        <taxon>Eukaryota</taxon>
        <taxon>Fungi</taxon>
        <taxon>Dikarya</taxon>
        <taxon>Basidiomycota</taxon>
        <taxon>Agaricomycotina</taxon>
        <taxon>Agaricomycetes</taxon>
        <taxon>Agaricomycetidae</taxon>
        <taxon>Agaricales</taxon>
        <taxon>Agaricineae</taxon>
        <taxon>Strophariaceae</taxon>
        <taxon>Agrocybe</taxon>
    </lineage>
</organism>
<feature type="compositionally biased region" description="Low complexity" evidence="2">
    <location>
        <begin position="223"/>
        <end position="234"/>
    </location>
</feature>
<feature type="region of interest" description="Disordered" evidence="2">
    <location>
        <begin position="189"/>
        <end position="349"/>
    </location>
</feature>
<evidence type="ECO:0000256" key="1">
    <source>
        <dbReference type="SAM" id="Coils"/>
    </source>
</evidence>
<comment type="caution">
    <text evidence="3">The sequence shown here is derived from an EMBL/GenBank/DDBJ whole genome shotgun (WGS) entry which is preliminary data.</text>
</comment>
<proteinExistence type="predicted"/>
<feature type="compositionally biased region" description="Low complexity" evidence="2">
    <location>
        <begin position="195"/>
        <end position="204"/>
    </location>
</feature>
<feature type="coiled-coil region" evidence="1">
    <location>
        <begin position="132"/>
        <end position="159"/>
    </location>
</feature>
<feature type="compositionally biased region" description="Pro residues" evidence="2">
    <location>
        <begin position="287"/>
        <end position="311"/>
    </location>
</feature>
<keyword evidence="4" id="KW-1185">Reference proteome</keyword>
<evidence type="ECO:0000313" key="4">
    <source>
        <dbReference type="Proteomes" id="UP001148786"/>
    </source>
</evidence>
<evidence type="ECO:0000313" key="3">
    <source>
        <dbReference type="EMBL" id="KAJ3515180.1"/>
    </source>
</evidence>
<dbReference type="Proteomes" id="UP001148786">
    <property type="component" value="Unassembled WGS sequence"/>
</dbReference>
<gene>
    <name evidence="3" type="ORF">NLJ89_g1924</name>
</gene>
<name>A0A9W8MZ45_9AGAR</name>
<dbReference type="EMBL" id="JANKHO010000108">
    <property type="protein sequence ID" value="KAJ3515180.1"/>
    <property type="molecule type" value="Genomic_DNA"/>
</dbReference>
<keyword evidence="1" id="KW-0175">Coiled coil</keyword>
<feature type="compositionally biased region" description="Polar residues" evidence="2">
    <location>
        <begin position="235"/>
        <end position="245"/>
    </location>
</feature>
<evidence type="ECO:0000256" key="2">
    <source>
        <dbReference type="SAM" id="MobiDB-lite"/>
    </source>
</evidence>